<evidence type="ECO:0000313" key="2">
    <source>
        <dbReference type="EMBL" id="USP80362.1"/>
    </source>
</evidence>
<evidence type="ECO:0000256" key="1">
    <source>
        <dbReference type="SAM" id="MobiDB-lite"/>
    </source>
</evidence>
<dbReference type="OrthoDB" id="5402033at2759"/>
<dbReference type="EMBL" id="CP089278">
    <property type="protein sequence ID" value="USP80362.1"/>
    <property type="molecule type" value="Genomic_DNA"/>
</dbReference>
<dbReference type="AlphaFoldDB" id="A0A9Q9DV13"/>
<sequence length="267" mass="30226">MTTRGGASGFIGRGGMGARGRIHRRKTHILPFTDHTGKEALIVFEGRETCPLPPLYSFAIYFTHKEANAENIQPDSLLDAIIRGTPMQSYPCTFRLEIYFLPAPSEEGASDEVCITHYRNEKRGRGDYMRQIEAIYASSSRGTDRDTGTQGLPGFVPSYIDSPMSEYYHAILYNYRGANWLTNQQPVRRVYFDPIPQEEYAPIAEETGEPEFLPPVCVTLYAMQESETEGPCASFVGFNMYEKSNGKTKNETNEPWQEAVERGWSTW</sequence>
<accession>A0A9Q9DV13</accession>
<proteinExistence type="predicted"/>
<dbReference type="Proteomes" id="UP001056012">
    <property type="component" value="Chromosome 5"/>
</dbReference>
<dbReference type="VEuPathDB" id="FungiDB:yc1106_07636"/>
<name>A0A9Q9DV13_CURCL</name>
<organism evidence="2 3">
    <name type="scientific">Curvularia clavata</name>
    <dbReference type="NCBI Taxonomy" id="95742"/>
    <lineage>
        <taxon>Eukaryota</taxon>
        <taxon>Fungi</taxon>
        <taxon>Dikarya</taxon>
        <taxon>Ascomycota</taxon>
        <taxon>Pezizomycotina</taxon>
        <taxon>Dothideomycetes</taxon>
        <taxon>Pleosporomycetidae</taxon>
        <taxon>Pleosporales</taxon>
        <taxon>Pleosporineae</taxon>
        <taxon>Pleosporaceae</taxon>
        <taxon>Curvularia</taxon>
    </lineage>
</organism>
<protein>
    <submittedName>
        <fullName evidence="2">Uncharacterized protein</fullName>
    </submittedName>
</protein>
<reference evidence="2" key="1">
    <citation type="submission" date="2021-12" db="EMBL/GenBank/DDBJ databases">
        <title>Curvularia clavata genome.</title>
        <authorList>
            <person name="Cao Y."/>
        </authorList>
    </citation>
    <scope>NUCLEOTIDE SEQUENCE</scope>
    <source>
        <strain evidence="2">Yc1106</strain>
    </source>
</reference>
<feature type="region of interest" description="Disordered" evidence="1">
    <location>
        <begin position="246"/>
        <end position="267"/>
    </location>
</feature>
<gene>
    <name evidence="2" type="ORF">yc1106_07636</name>
</gene>
<keyword evidence="3" id="KW-1185">Reference proteome</keyword>
<evidence type="ECO:0000313" key="3">
    <source>
        <dbReference type="Proteomes" id="UP001056012"/>
    </source>
</evidence>